<proteinExistence type="predicted"/>
<dbReference type="Proteomes" id="UP000279372">
    <property type="component" value="Unassembled WGS sequence"/>
</dbReference>
<comment type="caution">
    <text evidence="1">The sequence shown here is derived from an EMBL/GenBank/DDBJ whole genome shotgun (WGS) entry which is preliminary data.</text>
</comment>
<gene>
    <name evidence="1" type="ORF">ALQ33_200166</name>
</gene>
<evidence type="ECO:0000313" key="2">
    <source>
        <dbReference type="Proteomes" id="UP000279372"/>
    </source>
</evidence>
<organism evidence="1 2">
    <name type="scientific">Pseudomonas syringae pv. philadelphi</name>
    <dbReference type="NCBI Taxonomy" id="251706"/>
    <lineage>
        <taxon>Bacteria</taxon>
        <taxon>Pseudomonadati</taxon>
        <taxon>Pseudomonadota</taxon>
        <taxon>Gammaproteobacteria</taxon>
        <taxon>Pseudomonadales</taxon>
        <taxon>Pseudomonadaceae</taxon>
        <taxon>Pseudomonas</taxon>
    </lineage>
</organism>
<sequence length="121" mass="13483">MPGWQDHPNGADGILAITYLADPAQLEPRWRAIYGDAVSFDGTVLQANTRCGVLRAIDVTTAAREFPDIELPRRALEDLMRLRSSCTPLVFLRCVRFSNVTKSRTARHRGGSSLNRTQQVT</sequence>
<name>A0A3M3Y9V5_9PSED</name>
<evidence type="ECO:0000313" key="1">
    <source>
        <dbReference type="EMBL" id="RMO79212.1"/>
    </source>
</evidence>
<dbReference type="AlphaFoldDB" id="A0A3M3Y9V5"/>
<protein>
    <submittedName>
        <fullName evidence="1">Uncharacterized protein</fullName>
    </submittedName>
</protein>
<dbReference type="EMBL" id="RBQB01000369">
    <property type="protein sequence ID" value="RMO79212.1"/>
    <property type="molecule type" value="Genomic_DNA"/>
</dbReference>
<accession>A0A3M3Y9V5</accession>
<reference evidence="1 2" key="1">
    <citation type="submission" date="2018-08" db="EMBL/GenBank/DDBJ databases">
        <title>Recombination of ecologically and evolutionarily significant loci maintains genetic cohesion in the Pseudomonas syringae species complex.</title>
        <authorList>
            <person name="Dillon M."/>
            <person name="Thakur S."/>
            <person name="Almeida R.N.D."/>
            <person name="Weir B.S."/>
            <person name="Guttman D.S."/>
        </authorList>
    </citation>
    <scope>NUCLEOTIDE SEQUENCE [LARGE SCALE GENOMIC DNA]</scope>
    <source>
        <strain evidence="1 2">ICMP 8902</strain>
    </source>
</reference>